<comment type="similarity">
    <text evidence="1">Belongs to the TBP family.</text>
</comment>
<evidence type="ECO:0000256" key="3">
    <source>
        <dbReference type="ARBA" id="ARBA00023163"/>
    </source>
</evidence>
<dbReference type="InterPro" id="IPR000814">
    <property type="entry name" value="TBP"/>
</dbReference>
<dbReference type="SUPFAM" id="SSF55945">
    <property type="entry name" value="TATA-box binding protein-like"/>
    <property type="match status" value="2"/>
</dbReference>
<keyword evidence="2" id="KW-0238">DNA-binding</keyword>
<accession>A0A1Y1ICM3</accession>
<reference evidence="4 5" key="1">
    <citation type="journal article" date="2014" name="Nat. Commun.">
        <title>Klebsormidium flaccidum genome reveals primary factors for plant terrestrial adaptation.</title>
        <authorList>
            <person name="Hori K."/>
            <person name="Maruyama F."/>
            <person name="Fujisawa T."/>
            <person name="Togashi T."/>
            <person name="Yamamoto N."/>
            <person name="Seo M."/>
            <person name="Sato S."/>
            <person name="Yamada T."/>
            <person name="Mori H."/>
            <person name="Tajima N."/>
            <person name="Moriyama T."/>
            <person name="Ikeuchi M."/>
            <person name="Watanabe M."/>
            <person name="Wada H."/>
            <person name="Kobayashi K."/>
            <person name="Saito M."/>
            <person name="Masuda T."/>
            <person name="Sasaki-Sekimoto Y."/>
            <person name="Mashiguchi K."/>
            <person name="Awai K."/>
            <person name="Shimojima M."/>
            <person name="Masuda S."/>
            <person name="Iwai M."/>
            <person name="Nobusawa T."/>
            <person name="Narise T."/>
            <person name="Kondo S."/>
            <person name="Saito H."/>
            <person name="Sato R."/>
            <person name="Murakawa M."/>
            <person name="Ihara Y."/>
            <person name="Oshima-Yamada Y."/>
            <person name="Ohtaka K."/>
            <person name="Satoh M."/>
            <person name="Sonobe K."/>
            <person name="Ishii M."/>
            <person name="Ohtani R."/>
            <person name="Kanamori-Sato M."/>
            <person name="Honoki R."/>
            <person name="Miyazaki D."/>
            <person name="Mochizuki H."/>
            <person name="Umetsu J."/>
            <person name="Higashi K."/>
            <person name="Shibata D."/>
            <person name="Kamiya Y."/>
            <person name="Sato N."/>
            <person name="Nakamura Y."/>
            <person name="Tabata S."/>
            <person name="Ida S."/>
            <person name="Kurokawa K."/>
            <person name="Ohta H."/>
        </authorList>
    </citation>
    <scope>NUCLEOTIDE SEQUENCE [LARGE SCALE GENOMIC DNA]</scope>
    <source>
        <strain evidence="4 5">NIES-2285</strain>
    </source>
</reference>
<gene>
    <name evidence="4" type="ORF">KFL_004530090</name>
</gene>
<proteinExistence type="inferred from homology"/>
<name>A0A1Y1ICM3_KLENI</name>
<dbReference type="GO" id="GO:0003677">
    <property type="term" value="F:DNA binding"/>
    <property type="evidence" value="ECO:0007669"/>
    <property type="project" value="UniProtKB-KW"/>
</dbReference>
<sequence>MEGPVLDTRSAAIKSFIESWKGDVRAASAAMSGTLQRKGLDGPPASVPDVSTLTVIFQTDCKIDIKMLQEASLVTDRVPAEPALGSISLIATASKQAKFTNQVSFRYTPGKVGTTRKNCKVFANGKFHLTGARSAGEAIGTLKVVIRTIRALRPDCTQVERPVKVQSAKIQMINTDFRLNTPINLEALRDTITGKYGVYCRYEPDHFPGCNIKFASATVLAFKSESVIVTGAKRMEDIAQAFAFVIGAVTESPTVLNSQGRTPAWEEDNAKKERSRVGKRSFLELIEDKMDERATELPTFQRRHAAKRYRPPPMTGGGPPRLMEYSRRQPHFLEPPSRYGPDFQPMYDTTTIPVASCGQWQEPMHSIYGRELRPSEGGVGESAIYSNPYITAATAGRELTCKNNNSFFF</sequence>
<dbReference type="STRING" id="105231.A0A1Y1ICM3"/>
<evidence type="ECO:0000313" key="4">
    <source>
        <dbReference type="EMBL" id="GAQ88704.1"/>
    </source>
</evidence>
<evidence type="ECO:0000256" key="2">
    <source>
        <dbReference type="ARBA" id="ARBA00023125"/>
    </source>
</evidence>
<dbReference type="GO" id="GO:0006352">
    <property type="term" value="P:DNA-templated transcription initiation"/>
    <property type="evidence" value="ECO:0007669"/>
    <property type="project" value="InterPro"/>
</dbReference>
<dbReference type="Gene3D" id="3.30.310.10">
    <property type="entry name" value="TATA-Binding Protein"/>
    <property type="match status" value="2"/>
</dbReference>
<dbReference type="Proteomes" id="UP000054558">
    <property type="component" value="Unassembled WGS sequence"/>
</dbReference>
<evidence type="ECO:0000313" key="5">
    <source>
        <dbReference type="Proteomes" id="UP000054558"/>
    </source>
</evidence>
<dbReference type="AlphaFoldDB" id="A0A1Y1ICM3"/>
<dbReference type="InterPro" id="IPR012295">
    <property type="entry name" value="TBP_dom_sf"/>
</dbReference>
<keyword evidence="3" id="KW-0804">Transcription</keyword>
<evidence type="ECO:0000256" key="1">
    <source>
        <dbReference type="ARBA" id="ARBA00005560"/>
    </source>
</evidence>
<dbReference type="PANTHER" id="PTHR10126">
    <property type="entry name" value="TATA-BOX BINDING PROTEIN"/>
    <property type="match status" value="1"/>
</dbReference>
<protein>
    <submittedName>
        <fullName evidence="4">TATA-box binding protein</fullName>
    </submittedName>
</protein>
<keyword evidence="5" id="KW-1185">Reference proteome</keyword>
<dbReference type="Pfam" id="PF00352">
    <property type="entry name" value="TBP"/>
    <property type="match status" value="1"/>
</dbReference>
<dbReference type="EMBL" id="DF237402">
    <property type="protein sequence ID" value="GAQ88704.1"/>
    <property type="molecule type" value="Genomic_DNA"/>
</dbReference>
<organism evidence="4 5">
    <name type="scientific">Klebsormidium nitens</name>
    <name type="common">Green alga</name>
    <name type="synonym">Ulothrix nitens</name>
    <dbReference type="NCBI Taxonomy" id="105231"/>
    <lineage>
        <taxon>Eukaryota</taxon>
        <taxon>Viridiplantae</taxon>
        <taxon>Streptophyta</taxon>
        <taxon>Klebsormidiophyceae</taxon>
        <taxon>Klebsormidiales</taxon>
        <taxon>Klebsormidiaceae</taxon>
        <taxon>Klebsormidium</taxon>
    </lineage>
</organism>